<gene>
    <name evidence="8" type="ORF">AM231_05100</name>
</gene>
<dbReference type="InterPro" id="IPR011006">
    <property type="entry name" value="CheY-like_superfamily"/>
</dbReference>
<feature type="domain" description="Response regulatory" evidence="7">
    <location>
        <begin position="151"/>
        <end position="267"/>
    </location>
</feature>
<evidence type="ECO:0000259" key="7">
    <source>
        <dbReference type="PROSITE" id="PS50110"/>
    </source>
</evidence>
<dbReference type="GO" id="GO:0000976">
    <property type="term" value="F:transcription cis-regulatory region binding"/>
    <property type="evidence" value="ECO:0007669"/>
    <property type="project" value="TreeGrafter"/>
</dbReference>
<evidence type="ECO:0000313" key="8">
    <source>
        <dbReference type="EMBL" id="KOR88589.1"/>
    </source>
</evidence>
<comment type="caution">
    <text evidence="6">Lacks conserved residue(s) required for the propagation of feature annotation.</text>
</comment>
<dbReference type="SMART" id="SM00448">
    <property type="entry name" value="REC"/>
    <property type="match status" value="1"/>
</dbReference>
<dbReference type="Proteomes" id="UP000036932">
    <property type="component" value="Unassembled WGS sequence"/>
</dbReference>
<reference evidence="9" key="1">
    <citation type="submission" date="2015-08" db="EMBL/GenBank/DDBJ databases">
        <title>Genome sequencing project for genomic taxonomy and phylogenomics of Bacillus-like bacteria.</title>
        <authorList>
            <person name="Liu B."/>
            <person name="Wang J."/>
            <person name="Zhu Y."/>
            <person name="Liu G."/>
            <person name="Chen Q."/>
            <person name="Chen Z."/>
            <person name="Lan J."/>
            <person name="Che J."/>
            <person name="Ge C."/>
            <person name="Shi H."/>
            <person name="Pan Z."/>
            <person name="Liu X."/>
        </authorList>
    </citation>
    <scope>NUCLEOTIDE SEQUENCE [LARGE SCALE GENOMIC DNA]</scope>
    <source>
        <strain evidence="9">FJAT-22460</strain>
    </source>
</reference>
<dbReference type="GO" id="GO:0000156">
    <property type="term" value="F:phosphorelay response regulator activity"/>
    <property type="evidence" value="ECO:0007669"/>
    <property type="project" value="TreeGrafter"/>
</dbReference>
<evidence type="ECO:0000256" key="1">
    <source>
        <dbReference type="ARBA" id="ARBA00022553"/>
    </source>
</evidence>
<keyword evidence="3" id="KW-0805">Transcription regulation</keyword>
<name>A0A0M1P3F8_9BACL</name>
<evidence type="ECO:0000256" key="2">
    <source>
        <dbReference type="ARBA" id="ARBA00023012"/>
    </source>
</evidence>
<dbReference type="PANTHER" id="PTHR48111">
    <property type="entry name" value="REGULATOR OF RPOS"/>
    <property type="match status" value="1"/>
</dbReference>
<keyword evidence="4" id="KW-0238">DNA-binding</keyword>
<dbReference type="AlphaFoldDB" id="A0A0M1P3F8"/>
<dbReference type="GO" id="GO:0032993">
    <property type="term" value="C:protein-DNA complex"/>
    <property type="evidence" value="ECO:0007669"/>
    <property type="project" value="TreeGrafter"/>
</dbReference>
<keyword evidence="5" id="KW-0804">Transcription</keyword>
<organism evidence="8 9">
    <name type="scientific">Paenibacillus solani</name>
    <dbReference type="NCBI Taxonomy" id="1705565"/>
    <lineage>
        <taxon>Bacteria</taxon>
        <taxon>Bacillati</taxon>
        <taxon>Bacillota</taxon>
        <taxon>Bacilli</taxon>
        <taxon>Bacillales</taxon>
        <taxon>Paenibacillaceae</taxon>
        <taxon>Paenibacillus</taxon>
    </lineage>
</organism>
<dbReference type="GO" id="GO:0005829">
    <property type="term" value="C:cytosol"/>
    <property type="evidence" value="ECO:0007669"/>
    <property type="project" value="TreeGrafter"/>
</dbReference>
<evidence type="ECO:0000256" key="5">
    <source>
        <dbReference type="ARBA" id="ARBA00023163"/>
    </source>
</evidence>
<comment type="caution">
    <text evidence="8">The sequence shown here is derived from an EMBL/GenBank/DDBJ whole genome shotgun (WGS) entry which is preliminary data.</text>
</comment>
<sequence length="268" mass="30039">MSQSATLQRVQAVDFYGRLEEEVREHSQGTALLFLYCAGDSSGSEAELSEVQSFVDQLSGDNGKVLQDANYGVMAITLPGYSLDAAHYQALLLKQHLQGRLGEADPRITLAALTETPSMQTMKQMAESTRLSTSSDIHIFTQEEADREHNRILIVDQDATVREFLQIRLAMQGYETLEALDGLEALELIAKWEPDLVLTELNLHGIDGLPFIHHIQQLDVKESPKIVVLTEKRVEQTISQCFQNGVDDYVTKPFSPVELDARIRRCLH</sequence>
<dbReference type="RefSeq" id="WP_054401568.1">
    <property type="nucleotide sequence ID" value="NZ_LIUT01000001.1"/>
</dbReference>
<dbReference type="EMBL" id="LIUT01000001">
    <property type="protein sequence ID" value="KOR88589.1"/>
    <property type="molecule type" value="Genomic_DNA"/>
</dbReference>
<keyword evidence="1" id="KW-0597">Phosphoprotein</keyword>
<dbReference type="OrthoDB" id="2690598at2"/>
<dbReference type="PATRIC" id="fig|1705565.3.peg.2912"/>
<dbReference type="InterPro" id="IPR039420">
    <property type="entry name" value="WalR-like"/>
</dbReference>
<keyword evidence="9" id="KW-1185">Reference proteome</keyword>
<dbReference type="Pfam" id="PF00072">
    <property type="entry name" value="Response_reg"/>
    <property type="match status" value="1"/>
</dbReference>
<evidence type="ECO:0000256" key="4">
    <source>
        <dbReference type="ARBA" id="ARBA00023125"/>
    </source>
</evidence>
<dbReference type="SUPFAM" id="SSF52172">
    <property type="entry name" value="CheY-like"/>
    <property type="match status" value="1"/>
</dbReference>
<evidence type="ECO:0000256" key="3">
    <source>
        <dbReference type="ARBA" id="ARBA00023015"/>
    </source>
</evidence>
<evidence type="ECO:0000313" key="9">
    <source>
        <dbReference type="Proteomes" id="UP000036932"/>
    </source>
</evidence>
<dbReference type="Gene3D" id="3.40.50.2300">
    <property type="match status" value="1"/>
</dbReference>
<dbReference type="GO" id="GO:0006355">
    <property type="term" value="P:regulation of DNA-templated transcription"/>
    <property type="evidence" value="ECO:0007669"/>
    <property type="project" value="TreeGrafter"/>
</dbReference>
<dbReference type="InterPro" id="IPR001789">
    <property type="entry name" value="Sig_transdc_resp-reg_receiver"/>
</dbReference>
<dbReference type="PROSITE" id="PS50110">
    <property type="entry name" value="RESPONSE_REGULATORY"/>
    <property type="match status" value="1"/>
</dbReference>
<accession>A0A0M1P3F8</accession>
<protein>
    <submittedName>
        <fullName evidence="8">Response regulator</fullName>
    </submittedName>
</protein>
<proteinExistence type="predicted"/>
<dbReference type="PANTHER" id="PTHR48111:SF1">
    <property type="entry name" value="TWO-COMPONENT RESPONSE REGULATOR ORR33"/>
    <property type="match status" value="1"/>
</dbReference>
<keyword evidence="2" id="KW-0902">Two-component regulatory system</keyword>
<evidence type="ECO:0000256" key="6">
    <source>
        <dbReference type="PROSITE-ProRule" id="PRU00169"/>
    </source>
</evidence>